<reference evidence="1" key="1">
    <citation type="submission" date="2020-11" db="EMBL/GenBank/DDBJ databases">
        <authorList>
            <person name="Tran Van P."/>
        </authorList>
    </citation>
    <scope>NUCLEOTIDE SEQUENCE</scope>
</reference>
<keyword evidence="2" id="KW-1185">Reference proteome</keyword>
<dbReference type="EMBL" id="CAJPIZ010005863">
    <property type="protein sequence ID" value="CAG2109011.1"/>
    <property type="molecule type" value="Genomic_DNA"/>
</dbReference>
<dbReference type="Proteomes" id="UP000759131">
    <property type="component" value="Unassembled WGS sequence"/>
</dbReference>
<dbReference type="OrthoDB" id="9880600at2759"/>
<proteinExistence type="predicted"/>
<protein>
    <submittedName>
        <fullName evidence="1">Uncharacterized protein</fullName>
    </submittedName>
</protein>
<evidence type="ECO:0000313" key="2">
    <source>
        <dbReference type="Proteomes" id="UP000759131"/>
    </source>
</evidence>
<name>A0A7R9KSG1_9ACAR</name>
<accession>A0A7R9KSG1</accession>
<dbReference type="AlphaFoldDB" id="A0A7R9KSG1"/>
<evidence type="ECO:0000313" key="1">
    <source>
        <dbReference type="EMBL" id="CAD7628581.1"/>
    </source>
</evidence>
<dbReference type="EMBL" id="OC860438">
    <property type="protein sequence ID" value="CAD7628581.1"/>
    <property type="molecule type" value="Genomic_DNA"/>
</dbReference>
<gene>
    <name evidence="1" type="ORF">OSB1V03_LOCUS9002</name>
</gene>
<sequence>MNSFDEIGVFIYDTCADPTVTHRQTVRLISHLFSVGNRVCRDSRIYPPLIGVIFDGQLFDKSLDLFKSFKVPIITTSESRPNDESNATNVFSVAPAVKYLSNASGHVISEGTQVAIHVFSCVR</sequence>
<organism evidence="1">
    <name type="scientific">Medioppia subpectinata</name>
    <dbReference type="NCBI Taxonomy" id="1979941"/>
    <lineage>
        <taxon>Eukaryota</taxon>
        <taxon>Metazoa</taxon>
        <taxon>Ecdysozoa</taxon>
        <taxon>Arthropoda</taxon>
        <taxon>Chelicerata</taxon>
        <taxon>Arachnida</taxon>
        <taxon>Acari</taxon>
        <taxon>Acariformes</taxon>
        <taxon>Sarcoptiformes</taxon>
        <taxon>Oribatida</taxon>
        <taxon>Brachypylina</taxon>
        <taxon>Oppioidea</taxon>
        <taxon>Oppiidae</taxon>
        <taxon>Medioppia</taxon>
    </lineage>
</organism>